<dbReference type="RefSeq" id="WP_228847137.1">
    <property type="nucleotide sequence ID" value="NZ_JADCKQ010000001.1"/>
</dbReference>
<dbReference type="AlphaFoldDB" id="A0A8J7J2Z6"/>
<dbReference type="Proteomes" id="UP000640583">
    <property type="component" value="Unassembled WGS sequence"/>
</dbReference>
<accession>A0A8J7J2Z6</accession>
<gene>
    <name evidence="1" type="ORF">H1D41_00865</name>
</gene>
<evidence type="ECO:0000313" key="2">
    <source>
        <dbReference type="Proteomes" id="UP000640583"/>
    </source>
</evidence>
<proteinExistence type="predicted"/>
<reference evidence="1" key="1">
    <citation type="submission" date="2020-10" db="EMBL/GenBank/DDBJ databases">
        <title>Paenihalocynthiibacter styelae gen. nov., sp. nov., isolated from stalked sea squirt Styela clava.</title>
        <authorList>
            <person name="Kim Y.-O."/>
            <person name="Yoon J.-H."/>
        </authorList>
    </citation>
    <scope>NUCLEOTIDE SEQUENCE</scope>
    <source>
        <strain evidence="1">MYP1-1</strain>
    </source>
</reference>
<dbReference type="EMBL" id="JADCKQ010000001">
    <property type="protein sequence ID" value="MBI1492180.1"/>
    <property type="molecule type" value="Genomic_DNA"/>
</dbReference>
<keyword evidence="2" id="KW-1185">Reference proteome</keyword>
<sequence length="87" mass="10113">MKPTDCCEPTGVKELVEDAIRWASGPTGNITRQIELRLMTGERYRGTMTVPDGKYVQVRRRTDFREFKTYMIAFHAVKSVYMFETAE</sequence>
<evidence type="ECO:0000313" key="1">
    <source>
        <dbReference type="EMBL" id="MBI1492180.1"/>
    </source>
</evidence>
<name>A0A8J7J2Z6_9RHOB</name>
<organism evidence="1 2">
    <name type="scientific">Halocynthiibacter styelae</name>
    <dbReference type="NCBI Taxonomy" id="2761955"/>
    <lineage>
        <taxon>Bacteria</taxon>
        <taxon>Pseudomonadati</taxon>
        <taxon>Pseudomonadota</taxon>
        <taxon>Alphaproteobacteria</taxon>
        <taxon>Rhodobacterales</taxon>
        <taxon>Paracoccaceae</taxon>
        <taxon>Halocynthiibacter</taxon>
    </lineage>
</organism>
<protein>
    <submittedName>
        <fullName evidence="1">Uncharacterized protein</fullName>
    </submittedName>
</protein>
<comment type="caution">
    <text evidence="1">The sequence shown here is derived from an EMBL/GenBank/DDBJ whole genome shotgun (WGS) entry which is preliminary data.</text>
</comment>